<organism evidence="1 2">
    <name type="scientific">Segatella oris</name>
    <dbReference type="NCBI Taxonomy" id="28135"/>
    <lineage>
        <taxon>Bacteria</taxon>
        <taxon>Pseudomonadati</taxon>
        <taxon>Bacteroidota</taxon>
        <taxon>Bacteroidia</taxon>
        <taxon>Bacteroidales</taxon>
        <taxon>Prevotellaceae</taxon>
        <taxon>Segatella</taxon>
    </lineage>
</organism>
<reference evidence="1 2" key="1">
    <citation type="submission" date="2018-12" db="EMBL/GenBank/DDBJ databases">
        <authorList>
            <consortium name="Pathogen Informatics"/>
        </authorList>
    </citation>
    <scope>NUCLEOTIDE SEQUENCE [LARGE SCALE GENOMIC DNA]</scope>
    <source>
        <strain evidence="1 2">NCTC13071</strain>
    </source>
</reference>
<dbReference type="AlphaFoldDB" id="A0A448L8D3"/>
<gene>
    <name evidence="1" type="ORF">NCTC13071_02175</name>
</gene>
<dbReference type="Proteomes" id="UP000274578">
    <property type="component" value="Chromosome 1"/>
</dbReference>
<evidence type="ECO:0000313" key="2">
    <source>
        <dbReference type="Proteomes" id="UP000274578"/>
    </source>
</evidence>
<sequence length="40" mass="4682">MSVLFQVKKFIIRPCNIGYTMLIINMFHMVSQLASNQHVK</sequence>
<dbReference type="EMBL" id="LR134384">
    <property type="protein sequence ID" value="VEH16152.1"/>
    <property type="molecule type" value="Genomic_DNA"/>
</dbReference>
<evidence type="ECO:0000313" key="1">
    <source>
        <dbReference type="EMBL" id="VEH16152.1"/>
    </source>
</evidence>
<proteinExistence type="predicted"/>
<accession>A0A448L8D3</accession>
<name>A0A448L8D3_9BACT</name>
<protein>
    <submittedName>
        <fullName evidence="1">Uncharacterized protein</fullName>
    </submittedName>
</protein>
<dbReference type="KEGG" id="poc:NCTC13071_02175"/>